<dbReference type="EMBL" id="JALJOV010000792">
    <property type="protein sequence ID" value="KAK9861234.1"/>
    <property type="molecule type" value="Genomic_DNA"/>
</dbReference>
<comment type="caution">
    <text evidence="1">The sequence shown here is derived from an EMBL/GenBank/DDBJ whole genome shotgun (WGS) entry which is preliminary data.</text>
</comment>
<organism evidence="1 2">
    <name type="scientific">Apatococcus fuscideae</name>
    <dbReference type="NCBI Taxonomy" id="2026836"/>
    <lineage>
        <taxon>Eukaryota</taxon>
        <taxon>Viridiplantae</taxon>
        <taxon>Chlorophyta</taxon>
        <taxon>core chlorophytes</taxon>
        <taxon>Trebouxiophyceae</taxon>
        <taxon>Chlorellales</taxon>
        <taxon>Chlorellaceae</taxon>
        <taxon>Apatococcus</taxon>
    </lineage>
</organism>
<dbReference type="Proteomes" id="UP001485043">
    <property type="component" value="Unassembled WGS sequence"/>
</dbReference>
<sequence>MNTYMPLAWQRLAHEAATRVQAIHAQLDQCPGLLWAPHVQGPSRKQRARQQQQRLSLEAECSDWGEAGSFAQFEEPSSPVRASHGDGTTEAPGDRLHRLAIGRWVLTQKMLHQERRLSAGQHRYLSLLGLSWLVSSRAAVMSSSVWRQQHAELLAWVGAASAASAASPHLLAPPLADWLKYQQSLEALGVLEAWKRQALQDSLAGSVIIH</sequence>
<dbReference type="AlphaFoldDB" id="A0AAW1SXL2"/>
<name>A0AAW1SXL2_9CHLO</name>
<reference evidence="1 2" key="1">
    <citation type="journal article" date="2024" name="Nat. Commun.">
        <title>Phylogenomics reveals the evolutionary origins of lichenization in chlorophyte algae.</title>
        <authorList>
            <person name="Puginier C."/>
            <person name="Libourel C."/>
            <person name="Otte J."/>
            <person name="Skaloud P."/>
            <person name="Haon M."/>
            <person name="Grisel S."/>
            <person name="Petersen M."/>
            <person name="Berrin J.G."/>
            <person name="Delaux P.M."/>
            <person name="Dal Grande F."/>
            <person name="Keller J."/>
        </authorList>
    </citation>
    <scope>NUCLEOTIDE SEQUENCE [LARGE SCALE GENOMIC DNA]</scope>
    <source>
        <strain evidence="1 2">SAG 2523</strain>
    </source>
</reference>
<proteinExistence type="predicted"/>
<accession>A0AAW1SXL2</accession>
<keyword evidence="2" id="KW-1185">Reference proteome</keyword>
<gene>
    <name evidence="1" type="ORF">WJX84_009055</name>
</gene>
<evidence type="ECO:0000313" key="1">
    <source>
        <dbReference type="EMBL" id="KAK9861234.1"/>
    </source>
</evidence>
<evidence type="ECO:0000313" key="2">
    <source>
        <dbReference type="Proteomes" id="UP001485043"/>
    </source>
</evidence>
<protein>
    <submittedName>
        <fullName evidence="1">Uncharacterized protein</fullName>
    </submittedName>
</protein>